<evidence type="ECO:0000313" key="2">
    <source>
        <dbReference type="Proteomes" id="UP000295507"/>
    </source>
</evidence>
<dbReference type="EMBL" id="SMBK01000018">
    <property type="protein sequence ID" value="TCU32783.1"/>
    <property type="molecule type" value="Genomic_DNA"/>
</dbReference>
<proteinExistence type="predicted"/>
<sequence length="53" mass="6126">MASKHRAARFRRSVLSLRIGRQEQKPSAARFDQFFGPFAFMKADIVENNDVAR</sequence>
<accession>A0A4R3RBJ0</accession>
<gene>
    <name evidence="1" type="ORF">EV129_1185</name>
</gene>
<dbReference type="Proteomes" id="UP000295507">
    <property type="component" value="Unassembled WGS sequence"/>
</dbReference>
<comment type="caution">
    <text evidence="1">The sequence shown here is derived from an EMBL/GenBank/DDBJ whole genome shotgun (WGS) entry which is preliminary data.</text>
</comment>
<protein>
    <submittedName>
        <fullName evidence="1">Uncharacterized protein</fullName>
    </submittedName>
</protein>
<dbReference type="AlphaFoldDB" id="A0A4R3RBJ0"/>
<reference evidence="1 2" key="1">
    <citation type="submission" date="2019-03" db="EMBL/GenBank/DDBJ databases">
        <title>Genomic Encyclopedia of Type Strains, Phase IV (KMG-V): Genome sequencing to study the core and pangenomes of soil and plant-associated prokaryotes.</title>
        <authorList>
            <person name="Whitman W."/>
        </authorList>
    </citation>
    <scope>NUCLEOTIDE SEQUENCE [LARGE SCALE GENOMIC DNA]</scope>
    <source>
        <strain evidence="1 2">IE4868</strain>
    </source>
</reference>
<name>A0A4R3RBJ0_9HYPH</name>
<evidence type="ECO:0000313" key="1">
    <source>
        <dbReference type="EMBL" id="TCU32783.1"/>
    </source>
</evidence>
<organism evidence="1 2">
    <name type="scientific">Rhizobium azibense</name>
    <dbReference type="NCBI Taxonomy" id="1136135"/>
    <lineage>
        <taxon>Bacteria</taxon>
        <taxon>Pseudomonadati</taxon>
        <taxon>Pseudomonadota</taxon>
        <taxon>Alphaproteobacteria</taxon>
        <taxon>Hyphomicrobiales</taxon>
        <taxon>Rhizobiaceae</taxon>
        <taxon>Rhizobium/Agrobacterium group</taxon>
        <taxon>Rhizobium</taxon>
    </lineage>
</organism>